<accession>A0ABQ1KYM0</accession>
<dbReference type="PANTHER" id="PTHR31527">
    <property type="entry name" value="RE64534P"/>
    <property type="match status" value="1"/>
</dbReference>
<comment type="caution">
    <text evidence="2">The sequence shown here is derived from an EMBL/GenBank/DDBJ whole genome shotgun (WGS) entry which is preliminary data.</text>
</comment>
<protein>
    <recommendedName>
        <fullName evidence="1">DUF1989 domain-containing protein</fullName>
    </recommendedName>
</protein>
<evidence type="ECO:0000313" key="3">
    <source>
        <dbReference type="Proteomes" id="UP000645462"/>
    </source>
</evidence>
<dbReference type="Proteomes" id="UP000645462">
    <property type="component" value="Unassembled WGS sequence"/>
</dbReference>
<dbReference type="PANTHER" id="PTHR31527:SF0">
    <property type="entry name" value="RE64534P"/>
    <property type="match status" value="1"/>
</dbReference>
<proteinExistence type="predicted"/>
<reference evidence="3" key="1">
    <citation type="journal article" date="2019" name="Int. J. Syst. Evol. Microbiol.">
        <title>The Global Catalogue of Microorganisms (GCM) 10K type strain sequencing project: providing services to taxonomists for standard genome sequencing and annotation.</title>
        <authorList>
            <consortium name="The Broad Institute Genomics Platform"/>
            <consortium name="The Broad Institute Genome Sequencing Center for Infectious Disease"/>
            <person name="Wu L."/>
            <person name="Ma J."/>
        </authorList>
    </citation>
    <scope>NUCLEOTIDE SEQUENCE [LARGE SCALE GENOMIC DNA]</scope>
    <source>
        <strain evidence="3">CGMCC 1.12478</strain>
    </source>
</reference>
<evidence type="ECO:0000259" key="1">
    <source>
        <dbReference type="Pfam" id="PF09347"/>
    </source>
</evidence>
<keyword evidence="3" id="KW-1185">Reference proteome</keyword>
<gene>
    <name evidence="2" type="ORF">GCM10011363_30540</name>
</gene>
<dbReference type="EMBL" id="BMFC01000008">
    <property type="protein sequence ID" value="GGC11795.1"/>
    <property type="molecule type" value="Genomic_DNA"/>
</dbReference>
<dbReference type="InterPro" id="IPR018959">
    <property type="entry name" value="DUF1989"/>
</dbReference>
<sequence length="229" mass="24443">MISEGTNRTLDLAISPDGSAAPGQLYTIEARSGVAVRLQKVQLLRIFNPSGHQVCDFWAFAAGDLTEYLSMAHLHTSLGSIFPKVGDKLVTTRRRALFTLTEDTSPGVHDTIIASCDAARYRELGCTQYHDNCADNLCMALCAIGLEAPLVPAPFNIWMNVPVAADGSTRFAPPVSKPGDRVVLRAEDDAIAVMSACPQDLTPVNGENAAPDILQFDVVDQAGNASSGR</sequence>
<name>A0ABQ1KYM0_9RHOB</name>
<feature type="domain" description="DUF1989" evidence="1">
    <location>
        <begin position="27"/>
        <end position="191"/>
    </location>
</feature>
<evidence type="ECO:0000313" key="2">
    <source>
        <dbReference type="EMBL" id="GGC11795.1"/>
    </source>
</evidence>
<dbReference type="Pfam" id="PF09347">
    <property type="entry name" value="DUF1989"/>
    <property type="match status" value="1"/>
</dbReference>
<organism evidence="2 3">
    <name type="scientific">Marivita lacus</name>
    <dbReference type="NCBI Taxonomy" id="1323742"/>
    <lineage>
        <taxon>Bacteria</taxon>
        <taxon>Pseudomonadati</taxon>
        <taxon>Pseudomonadota</taxon>
        <taxon>Alphaproteobacteria</taxon>
        <taxon>Rhodobacterales</taxon>
        <taxon>Roseobacteraceae</taxon>
        <taxon>Marivita</taxon>
    </lineage>
</organism>
<dbReference type="RefSeq" id="WP_229747851.1">
    <property type="nucleotide sequence ID" value="NZ_BMFC01000008.1"/>
</dbReference>